<comment type="caution">
    <text evidence="2">The sequence shown here is derived from an EMBL/GenBank/DDBJ whole genome shotgun (WGS) entry which is preliminary data.</text>
</comment>
<evidence type="ECO:0000313" key="2">
    <source>
        <dbReference type="EMBL" id="PHT66946.1"/>
    </source>
</evidence>
<dbReference type="InterPro" id="IPR055411">
    <property type="entry name" value="LRR_FXL15/At3g58940/PEG3-like"/>
</dbReference>
<dbReference type="Pfam" id="PF24758">
    <property type="entry name" value="LRR_At5g56370"/>
    <property type="match status" value="1"/>
</dbReference>
<dbReference type="InterPro" id="IPR050232">
    <property type="entry name" value="FBL13/AtMIF1-like"/>
</dbReference>
<protein>
    <recommendedName>
        <fullName evidence="1">F-box/LRR-repeat protein 15/At3g58940/PEG3-like LRR domain-containing protein</fullName>
    </recommendedName>
</protein>
<dbReference type="AlphaFoldDB" id="A0A2G2YB09"/>
<gene>
    <name evidence="2" type="ORF">T459_31371</name>
</gene>
<organism evidence="2 3">
    <name type="scientific">Capsicum annuum</name>
    <name type="common">Capsicum pepper</name>
    <dbReference type="NCBI Taxonomy" id="4072"/>
    <lineage>
        <taxon>Eukaryota</taxon>
        <taxon>Viridiplantae</taxon>
        <taxon>Streptophyta</taxon>
        <taxon>Embryophyta</taxon>
        <taxon>Tracheophyta</taxon>
        <taxon>Spermatophyta</taxon>
        <taxon>Magnoliopsida</taxon>
        <taxon>eudicotyledons</taxon>
        <taxon>Gunneridae</taxon>
        <taxon>Pentapetalae</taxon>
        <taxon>asterids</taxon>
        <taxon>lamiids</taxon>
        <taxon>Solanales</taxon>
        <taxon>Solanaceae</taxon>
        <taxon>Solanoideae</taxon>
        <taxon>Capsiceae</taxon>
        <taxon>Capsicum</taxon>
    </lineage>
</organism>
<evidence type="ECO:0000259" key="1">
    <source>
        <dbReference type="Pfam" id="PF24758"/>
    </source>
</evidence>
<evidence type="ECO:0000313" key="3">
    <source>
        <dbReference type="Proteomes" id="UP000222542"/>
    </source>
</evidence>
<dbReference type="Gramene" id="PHT66946">
    <property type="protein sequence ID" value="PHT66946"/>
    <property type="gene ID" value="T459_31371"/>
</dbReference>
<accession>A0A2G2YB09</accession>
<proteinExistence type="predicted"/>
<dbReference type="SUPFAM" id="SSF52047">
    <property type="entry name" value="RNI-like"/>
    <property type="match status" value="1"/>
</dbReference>
<reference evidence="2 3" key="1">
    <citation type="journal article" date="2014" name="Nat. Genet.">
        <title>Genome sequence of the hot pepper provides insights into the evolution of pungency in Capsicum species.</title>
        <authorList>
            <person name="Kim S."/>
            <person name="Park M."/>
            <person name="Yeom S.I."/>
            <person name="Kim Y.M."/>
            <person name="Lee J.M."/>
            <person name="Lee H.A."/>
            <person name="Seo E."/>
            <person name="Choi J."/>
            <person name="Cheong K."/>
            <person name="Kim K.T."/>
            <person name="Jung K."/>
            <person name="Lee G.W."/>
            <person name="Oh S.K."/>
            <person name="Bae C."/>
            <person name="Kim S.B."/>
            <person name="Lee H.Y."/>
            <person name="Kim S.Y."/>
            <person name="Kim M.S."/>
            <person name="Kang B.C."/>
            <person name="Jo Y.D."/>
            <person name="Yang H.B."/>
            <person name="Jeong H.J."/>
            <person name="Kang W.H."/>
            <person name="Kwon J.K."/>
            <person name="Shin C."/>
            <person name="Lim J.Y."/>
            <person name="Park J.H."/>
            <person name="Huh J.H."/>
            <person name="Kim J.S."/>
            <person name="Kim B.D."/>
            <person name="Cohen O."/>
            <person name="Paran I."/>
            <person name="Suh M.C."/>
            <person name="Lee S.B."/>
            <person name="Kim Y.K."/>
            <person name="Shin Y."/>
            <person name="Noh S.J."/>
            <person name="Park J."/>
            <person name="Seo Y.S."/>
            <person name="Kwon S.Y."/>
            <person name="Kim H.A."/>
            <person name="Park J.M."/>
            <person name="Kim H.J."/>
            <person name="Choi S.B."/>
            <person name="Bosland P.W."/>
            <person name="Reeves G."/>
            <person name="Jo S.H."/>
            <person name="Lee B.W."/>
            <person name="Cho H.T."/>
            <person name="Choi H.S."/>
            <person name="Lee M.S."/>
            <person name="Yu Y."/>
            <person name="Do Choi Y."/>
            <person name="Park B.S."/>
            <person name="van Deynze A."/>
            <person name="Ashrafi H."/>
            <person name="Hill T."/>
            <person name="Kim W.T."/>
            <person name="Pai H.S."/>
            <person name="Ahn H.K."/>
            <person name="Yeam I."/>
            <person name="Giovannoni J.J."/>
            <person name="Rose J.K."/>
            <person name="Sorensen I."/>
            <person name="Lee S.J."/>
            <person name="Kim R.W."/>
            <person name="Choi I.Y."/>
            <person name="Choi B.S."/>
            <person name="Lim J.S."/>
            <person name="Lee Y.H."/>
            <person name="Choi D."/>
        </authorList>
    </citation>
    <scope>NUCLEOTIDE SEQUENCE [LARGE SCALE GENOMIC DNA]</scope>
    <source>
        <strain evidence="3">cv. CM334</strain>
    </source>
</reference>
<feature type="domain" description="F-box/LRR-repeat protein 15/At3g58940/PEG3-like LRR" evidence="1">
    <location>
        <begin position="220"/>
        <end position="331"/>
    </location>
</feature>
<keyword evidence="3" id="KW-1185">Reference proteome</keyword>
<reference evidence="2 3" key="2">
    <citation type="journal article" date="2017" name="Genome Biol.">
        <title>New reference genome sequences of hot pepper reveal the massive evolution of plant disease-resistance genes by retroduplication.</title>
        <authorList>
            <person name="Kim S."/>
            <person name="Park J."/>
            <person name="Yeom S.I."/>
            <person name="Kim Y.M."/>
            <person name="Seo E."/>
            <person name="Kim K.T."/>
            <person name="Kim M.S."/>
            <person name="Lee J.M."/>
            <person name="Cheong K."/>
            <person name="Shin H.S."/>
            <person name="Kim S.B."/>
            <person name="Han K."/>
            <person name="Lee J."/>
            <person name="Park M."/>
            <person name="Lee H.A."/>
            <person name="Lee H.Y."/>
            <person name="Lee Y."/>
            <person name="Oh S."/>
            <person name="Lee J.H."/>
            <person name="Choi E."/>
            <person name="Choi E."/>
            <person name="Lee S.E."/>
            <person name="Jeon J."/>
            <person name="Kim H."/>
            <person name="Choi G."/>
            <person name="Song H."/>
            <person name="Lee J."/>
            <person name="Lee S.C."/>
            <person name="Kwon J.K."/>
            <person name="Lee H.Y."/>
            <person name="Koo N."/>
            <person name="Hong Y."/>
            <person name="Kim R.W."/>
            <person name="Kang W.H."/>
            <person name="Huh J.H."/>
            <person name="Kang B.C."/>
            <person name="Yang T.J."/>
            <person name="Lee Y.H."/>
            <person name="Bennetzen J.L."/>
            <person name="Choi D."/>
        </authorList>
    </citation>
    <scope>NUCLEOTIDE SEQUENCE [LARGE SCALE GENOMIC DNA]</scope>
    <source>
        <strain evidence="3">cv. CM334</strain>
    </source>
</reference>
<sequence length="555" mass="63736">MAISWTSLKSIKMKEICCEHVVKLLAGCPNLEVMELKSVKAFGRLEINSLKLKKLYLEDLCMDDAGTDFSLEIFGRNLQHFEISGVLEDGKFWLLDVSSLINAYLNFSNSCFCENDCEDEHQGFMTLVVHNFQKLSCVTELTLGSWFTEGSIENRLSTAYVVVVWTAYTSFSQTPFCGNTPGRVKDFESFIDYVLAHSVASKMEKLRLSGEFRYGESNINGWLSFAVERNVEHVVLRSYDERILFGEPFCTFSLKTLDITYAEFPYRKTTSWTNLKSIKMDEISLDNEAIASLLAGCPELETMELSGLHCFSRLEINLLKLKRVYLKDLCLDKDLAESEFFVEIFAPYLKHFRISGNLEDFELRLLDVSSLVDASLTFRHRCANWTCCDSGDDEEESRWNYHQIFIITLVQENLQKLSCVTELNSELGLLRSWCDFELECSAEGDNIDLQSCISSFELPNLKNVKIVQSSALCLRCDSATRRTFNKGFDTRFELLELVLKNATILEKLVMPAMIKCRICSNFFMSEFVSRMPKIVLGCHLPMSLLEWYDYSRFLD</sequence>
<dbReference type="PANTHER" id="PTHR31900:SF32">
    <property type="entry name" value="F-BOX_RNI_FBD-LIKE DOMAIN PROTEIN"/>
    <property type="match status" value="1"/>
</dbReference>
<name>A0A2G2YB09_CAPAN</name>
<dbReference type="PANTHER" id="PTHR31900">
    <property type="entry name" value="F-BOX/RNI SUPERFAMILY PROTEIN-RELATED"/>
    <property type="match status" value="1"/>
</dbReference>
<dbReference type="EMBL" id="AYRZ02000012">
    <property type="protein sequence ID" value="PHT66946.1"/>
    <property type="molecule type" value="Genomic_DNA"/>
</dbReference>
<dbReference type="Proteomes" id="UP000222542">
    <property type="component" value="Unassembled WGS sequence"/>
</dbReference>